<name>U2JK91_9FIRM</name>
<reference evidence="2 3" key="1">
    <citation type="submission" date="2013-07" db="EMBL/GenBank/DDBJ databases">
        <authorList>
            <person name="Weinstock G."/>
            <person name="Sodergren E."/>
            <person name="Wylie T."/>
            <person name="Fulton L."/>
            <person name="Fulton R."/>
            <person name="Fronick C."/>
            <person name="O'Laughlin M."/>
            <person name="Godfrey J."/>
            <person name="Miner T."/>
            <person name="Herter B."/>
            <person name="Appelbaum E."/>
            <person name="Cordes M."/>
            <person name="Lek S."/>
            <person name="Wollam A."/>
            <person name="Pepin K.H."/>
            <person name="Palsikar V.B."/>
            <person name="Mitreva M."/>
            <person name="Wilson R.K."/>
        </authorList>
    </citation>
    <scope>NUCLEOTIDE SEQUENCE [LARGE SCALE GENOMIC DNA]</scope>
    <source>
        <strain evidence="2 3">ATCC 27760</strain>
    </source>
</reference>
<dbReference type="Pfam" id="PF10825">
    <property type="entry name" value="DUF2752"/>
    <property type="match status" value="1"/>
</dbReference>
<evidence type="ECO:0000313" key="2">
    <source>
        <dbReference type="EMBL" id="ERJ86676.1"/>
    </source>
</evidence>
<gene>
    <name evidence="2" type="ORF">RUMCAL_03484</name>
</gene>
<accession>U2JK91</accession>
<keyword evidence="1" id="KW-1133">Transmembrane helix</keyword>
<evidence type="ECO:0000313" key="3">
    <source>
        <dbReference type="Proteomes" id="UP000016662"/>
    </source>
</evidence>
<dbReference type="PATRIC" id="fig|411473.3.peg.2919"/>
<feature type="transmembrane region" description="Helical" evidence="1">
    <location>
        <begin position="107"/>
        <end position="126"/>
    </location>
</feature>
<dbReference type="Proteomes" id="UP000016662">
    <property type="component" value="Unassembled WGS sequence"/>
</dbReference>
<keyword evidence="1" id="KW-0812">Transmembrane</keyword>
<dbReference type="EMBL" id="AWVF01000472">
    <property type="protein sequence ID" value="ERJ86676.1"/>
    <property type="molecule type" value="Genomic_DNA"/>
</dbReference>
<evidence type="ECO:0008006" key="4">
    <source>
        <dbReference type="Google" id="ProtNLM"/>
    </source>
</evidence>
<dbReference type="AlphaFoldDB" id="U2JK91"/>
<sequence length="133" mass="14459">MSRRTACLWSIGLFLGAVLLVCLHRPLLHVLEALPLPDCTFYRTTGWLCPACGNTRAVLALCKGQVLRSLGCNPMIGTLCAALLCCYAELVCTAIGKPRQILPRRTAALVIVLAIVLGYDIVRNFFPAITLCK</sequence>
<dbReference type="RefSeq" id="WP_021681805.1">
    <property type="nucleotide sequence ID" value="NZ_KI260380.1"/>
</dbReference>
<organism evidence="2 3">
    <name type="scientific">Ruminococcus callidus ATCC 27760</name>
    <dbReference type="NCBI Taxonomy" id="411473"/>
    <lineage>
        <taxon>Bacteria</taxon>
        <taxon>Bacillati</taxon>
        <taxon>Bacillota</taxon>
        <taxon>Clostridia</taxon>
        <taxon>Eubacteriales</taxon>
        <taxon>Oscillospiraceae</taxon>
        <taxon>Ruminococcus</taxon>
    </lineage>
</organism>
<dbReference type="eggNOG" id="ENOG5033KFV">
    <property type="taxonomic scope" value="Bacteria"/>
</dbReference>
<dbReference type="OrthoDB" id="9815897at2"/>
<dbReference type="STRING" id="411473.RUMCAL_03484"/>
<protein>
    <recommendedName>
        <fullName evidence="4">DUF2752 domain-containing protein</fullName>
    </recommendedName>
</protein>
<proteinExistence type="predicted"/>
<dbReference type="InterPro" id="IPR021215">
    <property type="entry name" value="DUF2752"/>
</dbReference>
<feature type="transmembrane region" description="Helical" evidence="1">
    <location>
        <begin position="75"/>
        <end position="95"/>
    </location>
</feature>
<evidence type="ECO:0000256" key="1">
    <source>
        <dbReference type="SAM" id="Phobius"/>
    </source>
</evidence>
<keyword evidence="3" id="KW-1185">Reference proteome</keyword>
<comment type="caution">
    <text evidence="2">The sequence shown here is derived from an EMBL/GenBank/DDBJ whole genome shotgun (WGS) entry which is preliminary data.</text>
</comment>
<dbReference type="HOGENOM" id="CLU_098258_2_1_9"/>
<keyword evidence="1" id="KW-0472">Membrane</keyword>